<dbReference type="InterPro" id="IPR019700">
    <property type="entry name" value="Sigma-G_inhibitor_Gin"/>
</dbReference>
<proteinExistence type="predicted"/>
<dbReference type="STRING" id="1385512.N784_08830"/>
<dbReference type="EMBL" id="AVPG01000022">
    <property type="protein sequence ID" value="KGX85453.1"/>
    <property type="molecule type" value="Genomic_DNA"/>
</dbReference>
<dbReference type="AlphaFoldDB" id="A0A0A5G2U1"/>
<dbReference type="eggNOG" id="ENOG5030CEG">
    <property type="taxonomic scope" value="Bacteria"/>
</dbReference>
<keyword evidence="2" id="KW-1185">Reference proteome</keyword>
<protein>
    <submittedName>
        <fullName evidence="1">CsfB</fullName>
    </submittedName>
</protein>
<comment type="caution">
    <text evidence="1">The sequence shown here is derived from an EMBL/GenBank/DDBJ whole genome shotgun (WGS) entry which is preliminary data.</text>
</comment>
<dbReference type="Proteomes" id="UP000030401">
    <property type="component" value="Unassembled WGS sequence"/>
</dbReference>
<gene>
    <name evidence="1" type="ORF">N784_08830</name>
</gene>
<sequence>MTGEHSNTVCAVCEREKEVGILVYHTFICRECENEIVATDPSDNKYAYFLKKLRVMNKAKLHS</sequence>
<accession>A0A0A5G2U1</accession>
<dbReference type="Pfam" id="PF10764">
    <property type="entry name" value="Gin"/>
    <property type="match status" value="1"/>
</dbReference>
<evidence type="ECO:0000313" key="1">
    <source>
        <dbReference type="EMBL" id="KGX85453.1"/>
    </source>
</evidence>
<name>A0A0A5G2U1_9BACI</name>
<organism evidence="1 2">
    <name type="scientific">Pontibacillus litoralis JSM 072002</name>
    <dbReference type="NCBI Taxonomy" id="1385512"/>
    <lineage>
        <taxon>Bacteria</taxon>
        <taxon>Bacillati</taxon>
        <taxon>Bacillota</taxon>
        <taxon>Bacilli</taxon>
        <taxon>Bacillales</taxon>
        <taxon>Bacillaceae</taxon>
        <taxon>Pontibacillus</taxon>
    </lineage>
</organism>
<dbReference type="OrthoDB" id="2886653at2"/>
<reference evidence="1 2" key="1">
    <citation type="submission" date="2013-08" db="EMBL/GenBank/DDBJ databases">
        <authorList>
            <person name="Huang J."/>
            <person name="Wang G."/>
        </authorList>
    </citation>
    <scope>NUCLEOTIDE SEQUENCE [LARGE SCALE GENOMIC DNA]</scope>
    <source>
        <strain evidence="1 2">JSM 072002</strain>
    </source>
</reference>
<dbReference type="RefSeq" id="WP_052127304.1">
    <property type="nucleotide sequence ID" value="NZ_AVPG01000022.1"/>
</dbReference>
<evidence type="ECO:0000313" key="2">
    <source>
        <dbReference type="Proteomes" id="UP000030401"/>
    </source>
</evidence>